<keyword evidence="3 9" id="KW-0812">Transmembrane</keyword>
<reference evidence="13" key="1">
    <citation type="journal article" date="2011" name="Genome Res.">
        <title>Deep small RNA sequencing from the nematode Ascaris reveals conservation, functional diversification, and novel developmental profiles.</title>
        <authorList>
            <person name="Wang J."/>
            <person name="Czech B."/>
            <person name="Crunk A."/>
            <person name="Wallace A."/>
            <person name="Mitreva M."/>
            <person name="Hannon G.J."/>
            <person name="Davis R.E."/>
        </authorList>
    </citation>
    <scope>NUCLEOTIDE SEQUENCE</scope>
</reference>
<keyword evidence="6 9" id="KW-0406">Ion transport</keyword>
<dbReference type="NCBIfam" id="TIGR00840">
    <property type="entry name" value="b_cpa1"/>
    <property type="match status" value="1"/>
</dbReference>
<keyword evidence="5" id="KW-0915">Sodium</keyword>
<evidence type="ECO:0000256" key="2">
    <source>
        <dbReference type="ARBA" id="ARBA00022448"/>
    </source>
</evidence>
<evidence type="ECO:0000256" key="4">
    <source>
        <dbReference type="ARBA" id="ARBA00022989"/>
    </source>
</evidence>
<keyword evidence="8 9" id="KW-0739">Sodium transport</keyword>
<dbReference type="PANTHER" id="PTHR10110">
    <property type="entry name" value="SODIUM/HYDROGEN EXCHANGER"/>
    <property type="match status" value="1"/>
</dbReference>
<evidence type="ECO:0000256" key="11">
    <source>
        <dbReference type="SAM" id="SignalP"/>
    </source>
</evidence>
<dbReference type="GO" id="GO:0015386">
    <property type="term" value="F:potassium:proton antiporter activity"/>
    <property type="evidence" value="ECO:0007669"/>
    <property type="project" value="TreeGrafter"/>
</dbReference>
<evidence type="ECO:0000256" key="8">
    <source>
        <dbReference type="ARBA" id="ARBA00023201"/>
    </source>
</evidence>
<evidence type="ECO:0000256" key="5">
    <source>
        <dbReference type="ARBA" id="ARBA00023053"/>
    </source>
</evidence>
<keyword evidence="7 10" id="KW-0472">Membrane</keyword>
<sequence length="404" mass="45781">MVWWWLMAIVACGMAMKQYVKGNISHTAIASVKYFTKMLAQACETVIFMFLGLSTISSHHHWDLPFIALTLVFCMVYRSVGVIVQCAILNRFRKRQFSIVDQFVMAYGGLRGAIAFGLVVSMPEQIQAKSMFTTACIAVIYFTVFLQGMTIRPLVNYLKIEREDQEGPTMIQSVYMRYFDYTMAGVEDIAGQKGHNSVRDTFERLNATILRPLLMRNEKRRCFDASKIVRAYTKITLKEAMEVAKGGKRFTNSDGTPKRTRSAIERATRTAYDNASYQSDEGATTSLGRREAALKNELNKYMSSEENTEALYLMFSQLLDRKLREINASPRVDDDGSDIEDDYMQEIIGPVVSASTTNIPEQGRQKARIESRSLANVHSVDLEMGRRRPVLRSHSVGHVTKTIV</sequence>
<dbReference type="InterPro" id="IPR018422">
    <property type="entry name" value="Cation/H_exchanger_CPA1"/>
</dbReference>
<feature type="transmembrane region" description="Helical" evidence="10">
    <location>
        <begin position="38"/>
        <end position="58"/>
    </location>
</feature>
<evidence type="ECO:0000256" key="6">
    <source>
        <dbReference type="ARBA" id="ARBA00023065"/>
    </source>
</evidence>
<dbReference type="GO" id="GO:0005886">
    <property type="term" value="C:plasma membrane"/>
    <property type="evidence" value="ECO:0007669"/>
    <property type="project" value="TreeGrafter"/>
</dbReference>
<organism evidence="13">
    <name type="scientific">Ascaris suum</name>
    <name type="common">Pig roundworm</name>
    <name type="synonym">Ascaris lumbricoides</name>
    <dbReference type="NCBI Taxonomy" id="6253"/>
    <lineage>
        <taxon>Eukaryota</taxon>
        <taxon>Metazoa</taxon>
        <taxon>Ecdysozoa</taxon>
        <taxon>Nematoda</taxon>
        <taxon>Chromadorea</taxon>
        <taxon>Rhabditida</taxon>
        <taxon>Spirurina</taxon>
        <taxon>Ascaridomorpha</taxon>
        <taxon>Ascaridoidea</taxon>
        <taxon>Ascarididae</taxon>
        <taxon>Ascaris</taxon>
    </lineage>
</organism>
<comment type="subcellular location">
    <subcellularLocation>
        <location evidence="1">Membrane</location>
        <topology evidence="1">Multi-pass membrane protein</topology>
    </subcellularLocation>
</comment>
<dbReference type="GO" id="GO:0015385">
    <property type="term" value="F:sodium:proton antiporter activity"/>
    <property type="evidence" value="ECO:0007669"/>
    <property type="project" value="InterPro"/>
</dbReference>
<dbReference type="InterPro" id="IPR004709">
    <property type="entry name" value="NaH_exchanger"/>
</dbReference>
<evidence type="ECO:0000313" key="13">
    <source>
        <dbReference type="EMBL" id="ADY46718.1"/>
    </source>
</evidence>
<name>F1L9B4_ASCSU</name>
<evidence type="ECO:0000256" key="3">
    <source>
        <dbReference type="ARBA" id="ARBA00022692"/>
    </source>
</evidence>
<keyword evidence="4 10" id="KW-1133">Transmembrane helix</keyword>
<feature type="domain" description="Cation/H+ exchanger transmembrane" evidence="12">
    <location>
        <begin position="6"/>
        <end position="156"/>
    </location>
</feature>
<keyword evidence="2 9" id="KW-0813">Transport</keyword>
<evidence type="ECO:0000256" key="10">
    <source>
        <dbReference type="SAM" id="Phobius"/>
    </source>
</evidence>
<feature type="chain" id="PRO_5013402186" description="Sodium/hydrogen exchanger" evidence="11">
    <location>
        <begin position="16"/>
        <end position="404"/>
    </location>
</feature>
<dbReference type="Pfam" id="PF00999">
    <property type="entry name" value="Na_H_Exchanger"/>
    <property type="match status" value="1"/>
</dbReference>
<keyword evidence="11" id="KW-0732">Signal</keyword>
<evidence type="ECO:0000256" key="7">
    <source>
        <dbReference type="ARBA" id="ARBA00023136"/>
    </source>
</evidence>
<comment type="similarity">
    <text evidence="9">Belongs to the monovalent cation:proton antiporter 1 (CPA1) transporter (TC 2.A.36) family.</text>
</comment>
<dbReference type="PANTHER" id="PTHR10110:SF98">
    <property type="entry name" value="SODIUM_HYDROGEN EXCHANGER"/>
    <property type="match status" value="1"/>
</dbReference>
<dbReference type="AlphaFoldDB" id="F1L9B4"/>
<evidence type="ECO:0000256" key="1">
    <source>
        <dbReference type="ARBA" id="ARBA00004141"/>
    </source>
</evidence>
<dbReference type="EMBL" id="JI174447">
    <property type="protein sequence ID" value="ADY46718.1"/>
    <property type="molecule type" value="mRNA"/>
</dbReference>
<dbReference type="InterPro" id="IPR006153">
    <property type="entry name" value="Cation/H_exchanger_TM"/>
</dbReference>
<feature type="signal peptide" evidence="11">
    <location>
        <begin position="1"/>
        <end position="15"/>
    </location>
</feature>
<feature type="transmembrane region" description="Helical" evidence="10">
    <location>
        <begin position="64"/>
        <end position="88"/>
    </location>
</feature>
<dbReference type="GO" id="GO:0051453">
    <property type="term" value="P:regulation of intracellular pH"/>
    <property type="evidence" value="ECO:0007669"/>
    <property type="project" value="TreeGrafter"/>
</dbReference>
<accession>F1L9B4</accession>
<evidence type="ECO:0000259" key="12">
    <source>
        <dbReference type="Pfam" id="PF00999"/>
    </source>
</evidence>
<keyword evidence="9" id="KW-0050">Antiport</keyword>
<evidence type="ECO:0000256" key="9">
    <source>
        <dbReference type="RuleBase" id="RU003722"/>
    </source>
</evidence>
<protein>
    <recommendedName>
        <fullName evidence="9">Sodium/hydrogen exchanger</fullName>
    </recommendedName>
</protein>
<feature type="transmembrane region" description="Helical" evidence="10">
    <location>
        <begin position="132"/>
        <end position="155"/>
    </location>
</feature>
<proteinExistence type="evidence at transcript level"/>
<dbReference type="GO" id="GO:0098719">
    <property type="term" value="P:sodium ion import across plasma membrane"/>
    <property type="evidence" value="ECO:0007669"/>
    <property type="project" value="TreeGrafter"/>
</dbReference>